<name>A0A0W0FDF3_MONRR</name>
<dbReference type="Proteomes" id="UP000054988">
    <property type="component" value="Unassembled WGS sequence"/>
</dbReference>
<feature type="compositionally biased region" description="Polar residues" evidence="1">
    <location>
        <begin position="1"/>
        <end position="12"/>
    </location>
</feature>
<gene>
    <name evidence="2" type="ORF">WG66_13054</name>
</gene>
<dbReference type="AlphaFoldDB" id="A0A0W0FDF3"/>
<evidence type="ECO:0000313" key="3">
    <source>
        <dbReference type="Proteomes" id="UP000054988"/>
    </source>
</evidence>
<dbReference type="EMBL" id="LATX01002089">
    <property type="protein sequence ID" value="KTB34366.1"/>
    <property type="molecule type" value="Genomic_DNA"/>
</dbReference>
<protein>
    <submittedName>
        <fullName evidence="2">Uncharacterized protein</fullName>
    </submittedName>
</protein>
<comment type="caution">
    <text evidence="2">The sequence shown here is derived from an EMBL/GenBank/DDBJ whole genome shotgun (WGS) entry which is preliminary data.</text>
</comment>
<feature type="region of interest" description="Disordered" evidence="1">
    <location>
        <begin position="1"/>
        <end position="23"/>
    </location>
</feature>
<reference evidence="2 3" key="1">
    <citation type="submission" date="2015-12" db="EMBL/GenBank/DDBJ databases">
        <title>Draft genome sequence of Moniliophthora roreri, the causal agent of frosty pod rot of cacao.</title>
        <authorList>
            <person name="Aime M.C."/>
            <person name="Diaz-Valderrama J.R."/>
            <person name="Kijpornyongpan T."/>
            <person name="Phillips-Mora W."/>
        </authorList>
    </citation>
    <scope>NUCLEOTIDE SEQUENCE [LARGE SCALE GENOMIC DNA]</scope>
    <source>
        <strain evidence="2 3">MCA 2952</strain>
    </source>
</reference>
<accession>A0A0W0FDF3</accession>
<evidence type="ECO:0000256" key="1">
    <source>
        <dbReference type="SAM" id="MobiDB-lite"/>
    </source>
</evidence>
<organism evidence="2 3">
    <name type="scientific">Moniliophthora roreri</name>
    <name type="common">Frosty pod rot fungus</name>
    <name type="synonym">Monilia roreri</name>
    <dbReference type="NCBI Taxonomy" id="221103"/>
    <lineage>
        <taxon>Eukaryota</taxon>
        <taxon>Fungi</taxon>
        <taxon>Dikarya</taxon>
        <taxon>Basidiomycota</taxon>
        <taxon>Agaricomycotina</taxon>
        <taxon>Agaricomycetes</taxon>
        <taxon>Agaricomycetidae</taxon>
        <taxon>Agaricales</taxon>
        <taxon>Marasmiineae</taxon>
        <taxon>Marasmiaceae</taxon>
        <taxon>Moniliophthora</taxon>
    </lineage>
</organism>
<sequence length="232" mass="25286">MSHLPQTDSISNGGIPAPSLGGTASLPANEQTLVYPPQSDPINELLCSSSSESTIFRASERAGQFPNVSPPATLPEMVLETSPDPPITVPFRADRQLNLHFILQTVTTTLSHEIPFPLYPPILTPIAPTLSVWDIEDKELEDRALLSDSRSMPSTPHPEALMVKVYETLNALCAEWVTTALSTAETIVVQSVELLRLDISLEAVVTEEGLTELRNRTIPAIVHLLMMISETI</sequence>
<evidence type="ECO:0000313" key="2">
    <source>
        <dbReference type="EMBL" id="KTB34366.1"/>
    </source>
</evidence>
<proteinExistence type="predicted"/>